<comment type="caution">
    <text evidence="1">The sequence shown here is derived from an EMBL/GenBank/DDBJ whole genome shotgun (WGS) entry which is preliminary data.</text>
</comment>
<protein>
    <submittedName>
        <fullName evidence="1">Uncharacterized protein</fullName>
    </submittedName>
</protein>
<evidence type="ECO:0000313" key="2">
    <source>
        <dbReference type="Proteomes" id="UP000289738"/>
    </source>
</evidence>
<reference evidence="1 2" key="1">
    <citation type="submission" date="2019-01" db="EMBL/GenBank/DDBJ databases">
        <title>Sequencing of cultivated peanut Arachis hypogaea provides insights into genome evolution and oil improvement.</title>
        <authorList>
            <person name="Chen X."/>
        </authorList>
    </citation>
    <scope>NUCLEOTIDE SEQUENCE [LARGE SCALE GENOMIC DNA]</scope>
    <source>
        <strain evidence="2">cv. Fuhuasheng</strain>
        <tissue evidence="1">Leaves</tissue>
    </source>
</reference>
<name>A0A445A3L1_ARAHY</name>
<gene>
    <name evidence="1" type="ORF">Ahy_B03g066260</name>
</gene>
<dbReference type="AlphaFoldDB" id="A0A445A3L1"/>
<keyword evidence="2" id="KW-1185">Reference proteome</keyword>
<organism evidence="1 2">
    <name type="scientific">Arachis hypogaea</name>
    <name type="common">Peanut</name>
    <dbReference type="NCBI Taxonomy" id="3818"/>
    <lineage>
        <taxon>Eukaryota</taxon>
        <taxon>Viridiplantae</taxon>
        <taxon>Streptophyta</taxon>
        <taxon>Embryophyta</taxon>
        <taxon>Tracheophyta</taxon>
        <taxon>Spermatophyta</taxon>
        <taxon>Magnoliopsida</taxon>
        <taxon>eudicotyledons</taxon>
        <taxon>Gunneridae</taxon>
        <taxon>Pentapetalae</taxon>
        <taxon>rosids</taxon>
        <taxon>fabids</taxon>
        <taxon>Fabales</taxon>
        <taxon>Fabaceae</taxon>
        <taxon>Papilionoideae</taxon>
        <taxon>50 kb inversion clade</taxon>
        <taxon>dalbergioids sensu lato</taxon>
        <taxon>Dalbergieae</taxon>
        <taxon>Pterocarpus clade</taxon>
        <taxon>Arachis</taxon>
    </lineage>
</organism>
<dbReference type="Proteomes" id="UP000289738">
    <property type="component" value="Chromosome B03"/>
</dbReference>
<dbReference type="EMBL" id="SDMP01000013">
    <property type="protein sequence ID" value="RYR21017.1"/>
    <property type="molecule type" value="Genomic_DNA"/>
</dbReference>
<sequence>MPTISRITNGCKGYGMIADAGVTSVLKYHPLKEARMSIFVSEPVDNLGRIPNQPAKDFDSLNKVVPCYSNNETEVQFQFEYTNDIFQKVYRDFREKMNCIVSLIRD</sequence>
<accession>A0A445A3L1</accession>
<evidence type="ECO:0000313" key="1">
    <source>
        <dbReference type="EMBL" id="RYR21017.1"/>
    </source>
</evidence>
<proteinExistence type="predicted"/>